<reference evidence="3" key="1">
    <citation type="journal article" date="2019" name="Int. J. Syst. Evol. Microbiol.">
        <title>The Global Catalogue of Microorganisms (GCM) 10K type strain sequencing project: providing services to taxonomists for standard genome sequencing and annotation.</title>
        <authorList>
            <consortium name="The Broad Institute Genomics Platform"/>
            <consortium name="The Broad Institute Genome Sequencing Center for Infectious Disease"/>
            <person name="Wu L."/>
            <person name="Ma J."/>
        </authorList>
    </citation>
    <scope>NUCLEOTIDE SEQUENCE [LARGE SCALE GENOMIC DNA]</scope>
    <source>
        <strain evidence="3">JCM 17498</strain>
    </source>
</reference>
<dbReference type="SUPFAM" id="SSF51735">
    <property type="entry name" value="NAD(P)-binding Rossmann-fold domains"/>
    <property type="match status" value="1"/>
</dbReference>
<protein>
    <submittedName>
        <fullName evidence="2">NAD-dependent epimerase/dehydratase family protein</fullName>
    </submittedName>
</protein>
<gene>
    <name evidence="2" type="ORF">GCM10022268_11070</name>
</gene>
<evidence type="ECO:0000259" key="1">
    <source>
        <dbReference type="Pfam" id="PF13460"/>
    </source>
</evidence>
<accession>A0ABP7DDV2</accession>
<dbReference type="EMBL" id="BAABBF010000002">
    <property type="protein sequence ID" value="GAA3703168.1"/>
    <property type="molecule type" value="Genomic_DNA"/>
</dbReference>
<dbReference type="Proteomes" id="UP001500523">
    <property type="component" value="Unassembled WGS sequence"/>
</dbReference>
<dbReference type="Pfam" id="PF13460">
    <property type="entry name" value="NAD_binding_10"/>
    <property type="match status" value="1"/>
</dbReference>
<dbReference type="InterPro" id="IPR016040">
    <property type="entry name" value="NAD(P)-bd_dom"/>
</dbReference>
<evidence type="ECO:0000313" key="3">
    <source>
        <dbReference type="Proteomes" id="UP001500523"/>
    </source>
</evidence>
<feature type="domain" description="NAD(P)-binding" evidence="1">
    <location>
        <begin position="7"/>
        <end position="145"/>
    </location>
</feature>
<dbReference type="PANTHER" id="PTHR48079:SF6">
    <property type="entry name" value="NAD(P)-BINDING DOMAIN-CONTAINING PROTEIN-RELATED"/>
    <property type="match status" value="1"/>
</dbReference>
<proteinExistence type="predicted"/>
<dbReference type="InterPro" id="IPR036291">
    <property type="entry name" value="NAD(P)-bd_dom_sf"/>
</dbReference>
<name>A0ABP7DDV2_9SPHN</name>
<dbReference type="InterPro" id="IPR051783">
    <property type="entry name" value="NAD(P)-dependent_oxidoreduct"/>
</dbReference>
<comment type="caution">
    <text evidence="2">The sequence shown here is derived from an EMBL/GenBank/DDBJ whole genome shotgun (WGS) entry which is preliminary data.</text>
</comment>
<organism evidence="2 3">
    <name type="scientific">Sphingomonas cynarae</name>
    <dbReference type="NCBI Taxonomy" id="930197"/>
    <lineage>
        <taxon>Bacteria</taxon>
        <taxon>Pseudomonadati</taxon>
        <taxon>Pseudomonadota</taxon>
        <taxon>Alphaproteobacteria</taxon>
        <taxon>Sphingomonadales</taxon>
        <taxon>Sphingomonadaceae</taxon>
        <taxon>Sphingomonas</taxon>
    </lineage>
</organism>
<sequence>MILAVTGGTGFVGGALIRHAVAAGHAVRALARRPQPERDGVTWIAGALDDAAALDRLVAGSDAVVHVAGIVNAPDRAGFAAGNVEGTRAILAAATRAGSMPFVHVSSLAAREPDLSNYGWSKAAAERLVAASSLPWSIVRPPGIYGPGDMDQLDLFRMARWGLALLPPPGRLSVIHVDDLARLLLALATGPATRAIHEADDGSGGMTHADFANGIGAAVGRRVLPLPLPRALLSLAARLDRRWRGDAARLTADRVAYFCHPDWTIDPARRPPSAIWAPQVETRAGMADTARWYRAQGLL</sequence>
<evidence type="ECO:0000313" key="2">
    <source>
        <dbReference type="EMBL" id="GAA3703168.1"/>
    </source>
</evidence>
<keyword evidence="3" id="KW-1185">Reference proteome</keyword>
<dbReference type="RefSeq" id="WP_344692377.1">
    <property type="nucleotide sequence ID" value="NZ_BAABBF010000002.1"/>
</dbReference>
<dbReference type="PANTHER" id="PTHR48079">
    <property type="entry name" value="PROTEIN YEEZ"/>
    <property type="match status" value="1"/>
</dbReference>
<dbReference type="Gene3D" id="3.40.50.720">
    <property type="entry name" value="NAD(P)-binding Rossmann-like Domain"/>
    <property type="match status" value="1"/>
</dbReference>